<feature type="signal peptide" evidence="2">
    <location>
        <begin position="1"/>
        <end position="23"/>
    </location>
</feature>
<dbReference type="STRING" id="70415.A0A5S6QIA3"/>
<evidence type="ECO:0000256" key="2">
    <source>
        <dbReference type="SAM" id="SignalP"/>
    </source>
</evidence>
<evidence type="ECO:0000313" key="4">
    <source>
        <dbReference type="Proteomes" id="UP000046395"/>
    </source>
</evidence>
<dbReference type="PANTHER" id="PTHR47327">
    <property type="entry name" value="FI18240P1-RELATED"/>
    <property type="match status" value="1"/>
</dbReference>
<feature type="domain" description="Apple" evidence="3">
    <location>
        <begin position="47"/>
        <end position="135"/>
    </location>
</feature>
<keyword evidence="4" id="KW-1185">Reference proteome</keyword>
<protein>
    <submittedName>
        <fullName evidence="5">Apple domain-containing protein</fullName>
    </submittedName>
</protein>
<evidence type="ECO:0000313" key="5">
    <source>
        <dbReference type="WBParaSite" id="TMUE_2000006943.1"/>
    </source>
</evidence>
<name>A0A5S6QIA3_TRIMR</name>
<dbReference type="PROSITE" id="PS50948">
    <property type="entry name" value="PAN"/>
    <property type="match status" value="2"/>
</dbReference>
<dbReference type="InterPro" id="IPR003609">
    <property type="entry name" value="Pan_app"/>
</dbReference>
<dbReference type="WBParaSite" id="TMUE_2000006943.1">
    <property type="protein sequence ID" value="TMUE_2000006943.1"/>
    <property type="gene ID" value="WBGene00285579"/>
</dbReference>
<dbReference type="Gene3D" id="3.50.4.10">
    <property type="entry name" value="Hepatocyte Growth Factor"/>
    <property type="match status" value="2"/>
</dbReference>
<dbReference type="InterPro" id="IPR052774">
    <property type="entry name" value="Celegans_DevNeuronal_Protein"/>
</dbReference>
<sequence length="525" mass="56029">MHLCTIGLVLAVLAAFRATTIWAVKEAPKNRVVNAFRQLDLQKGAGCPSARVAYIVSFNRKLQDLTRLNIAPVSEAQCLSICTKEQHLDGIKLQCASASYSARLQRCSVHRNGAKPRGNRQLSNDATSTYFEKICLTGDASRSCRKPFFYRVDNAKLPSAANEIINHQTLTGCLNLCASKSDKCKSVMYLPEDRSCIMNDHSAVESGMQLHREPGRNIIYLENGCAVKNQAKARKIHERNYSGSANKETTSVGFGKMKKVDQLLPALRPTISTKRLNLPKNKGAPVRTGQRGVTEAKGQKGRPTLPVRPAQSQVVVGGARPSSLPNDNAISSSPRNVQFVGDSGIQVGSPVSTGPWTDGMKTAGADAQATFGTNAGANFVGDSGIVRQSHTKAGPGLHSSGSLRGEGAQRGAVLLSNPESAIPSEDSFDKSSVRVNISPVDTNGAKNKATSPYAITLPKERSHFSIAGGGSGQKSEPFLDVSPKASQLPTSADAYSTPISLVWVNRSWASKHGGALRAKNSAPDR</sequence>
<dbReference type="Proteomes" id="UP000046395">
    <property type="component" value="Unassembled WGS sequence"/>
</dbReference>
<dbReference type="CDD" id="cd01099">
    <property type="entry name" value="PAN_AP_HGF"/>
    <property type="match status" value="1"/>
</dbReference>
<dbReference type="PANTHER" id="PTHR47327:SF1">
    <property type="entry name" value="RE15579P"/>
    <property type="match status" value="1"/>
</dbReference>
<dbReference type="GO" id="GO:0009653">
    <property type="term" value="P:anatomical structure morphogenesis"/>
    <property type="evidence" value="ECO:0007669"/>
    <property type="project" value="TreeGrafter"/>
</dbReference>
<evidence type="ECO:0000259" key="3">
    <source>
        <dbReference type="PROSITE" id="PS50948"/>
    </source>
</evidence>
<dbReference type="SUPFAM" id="SSF57414">
    <property type="entry name" value="Hairpin loop containing domain-like"/>
    <property type="match status" value="2"/>
</dbReference>
<accession>A0A5S6QIA3</accession>
<feature type="domain" description="Apple" evidence="3">
    <location>
        <begin position="144"/>
        <end position="225"/>
    </location>
</feature>
<evidence type="ECO:0000256" key="1">
    <source>
        <dbReference type="SAM" id="MobiDB-lite"/>
    </source>
</evidence>
<proteinExistence type="predicted"/>
<keyword evidence="2" id="KW-0732">Signal</keyword>
<dbReference type="SMART" id="SM00473">
    <property type="entry name" value="PAN_AP"/>
    <property type="match status" value="2"/>
</dbReference>
<feature type="chain" id="PRO_5024440872" evidence="2">
    <location>
        <begin position="24"/>
        <end position="525"/>
    </location>
</feature>
<organism evidence="4 5">
    <name type="scientific">Trichuris muris</name>
    <name type="common">Mouse whipworm</name>
    <dbReference type="NCBI Taxonomy" id="70415"/>
    <lineage>
        <taxon>Eukaryota</taxon>
        <taxon>Metazoa</taxon>
        <taxon>Ecdysozoa</taxon>
        <taxon>Nematoda</taxon>
        <taxon>Enoplea</taxon>
        <taxon>Dorylaimia</taxon>
        <taxon>Trichinellida</taxon>
        <taxon>Trichuridae</taxon>
        <taxon>Trichuris</taxon>
    </lineage>
</organism>
<feature type="region of interest" description="Disordered" evidence="1">
    <location>
        <begin position="276"/>
        <end position="334"/>
    </location>
</feature>
<dbReference type="Pfam" id="PF00024">
    <property type="entry name" value="PAN_1"/>
    <property type="match status" value="2"/>
</dbReference>
<feature type="region of interest" description="Disordered" evidence="1">
    <location>
        <begin position="387"/>
        <end position="407"/>
    </location>
</feature>
<feature type="compositionally biased region" description="Polar residues" evidence="1">
    <location>
        <begin position="323"/>
        <end position="334"/>
    </location>
</feature>
<reference evidence="5" key="1">
    <citation type="submission" date="2019-12" db="UniProtKB">
        <authorList>
            <consortium name="WormBaseParasite"/>
        </authorList>
    </citation>
    <scope>IDENTIFICATION</scope>
</reference>
<dbReference type="AlphaFoldDB" id="A0A5S6QIA3"/>